<gene>
    <name evidence="3" type="ORF">K458DRAFT_300795</name>
</gene>
<evidence type="ECO:0000259" key="2">
    <source>
        <dbReference type="Pfam" id="PF14856"/>
    </source>
</evidence>
<dbReference type="Pfam" id="PF14856">
    <property type="entry name" value="Hce2"/>
    <property type="match status" value="1"/>
</dbReference>
<reference evidence="3" key="1">
    <citation type="journal article" date="2020" name="Stud. Mycol.">
        <title>101 Dothideomycetes genomes: a test case for predicting lifestyles and emergence of pathogens.</title>
        <authorList>
            <person name="Haridas S."/>
            <person name="Albert R."/>
            <person name="Binder M."/>
            <person name="Bloem J."/>
            <person name="Labutti K."/>
            <person name="Salamov A."/>
            <person name="Andreopoulos B."/>
            <person name="Baker S."/>
            <person name="Barry K."/>
            <person name="Bills G."/>
            <person name="Bluhm B."/>
            <person name="Cannon C."/>
            <person name="Castanera R."/>
            <person name="Culley D."/>
            <person name="Daum C."/>
            <person name="Ezra D."/>
            <person name="Gonzalez J."/>
            <person name="Henrissat B."/>
            <person name="Kuo A."/>
            <person name="Liang C."/>
            <person name="Lipzen A."/>
            <person name="Lutzoni F."/>
            <person name="Magnuson J."/>
            <person name="Mondo S."/>
            <person name="Nolan M."/>
            <person name="Ohm R."/>
            <person name="Pangilinan J."/>
            <person name="Park H.-J."/>
            <person name="Ramirez L."/>
            <person name="Alfaro M."/>
            <person name="Sun H."/>
            <person name="Tritt A."/>
            <person name="Yoshinaga Y."/>
            <person name="Zwiers L.-H."/>
            <person name="Turgeon B."/>
            <person name="Goodwin S."/>
            <person name="Spatafora J."/>
            <person name="Crous P."/>
            <person name="Grigoriev I."/>
        </authorList>
    </citation>
    <scope>NUCLEOTIDE SEQUENCE</scope>
    <source>
        <strain evidence="3">CBS 122367</strain>
    </source>
</reference>
<protein>
    <recommendedName>
        <fullName evidence="2">Ecp2 effector protein-like domain-containing protein</fullName>
    </recommendedName>
</protein>
<dbReference type="OrthoDB" id="73875at2759"/>
<dbReference type="AlphaFoldDB" id="A0A6G1J502"/>
<keyword evidence="1" id="KW-0732">Signal</keyword>
<feature type="signal peptide" evidence="1">
    <location>
        <begin position="1"/>
        <end position="19"/>
    </location>
</feature>
<name>A0A6G1J502_9PLEO</name>
<evidence type="ECO:0000313" key="4">
    <source>
        <dbReference type="Proteomes" id="UP000799291"/>
    </source>
</evidence>
<keyword evidence="4" id="KW-1185">Reference proteome</keyword>
<dbReference type="InterPro" id="IPR029226">
    <property type="entry name" value="Ecp2-like"/>
</dbReference>
<accession>A0A6G1J502</accession>
<evidence type="ECO:0000256" key="1">
    <source>
        <dbReference type="SAM" id="SignalP"/>
    </source>
</evidence>
<evidence type="ECO:0000313" key="3">
    <source>
        <dbReference type="EMBL" id="KAF2685283.1"/>
    </source>
</evidence>
<proteinExistence type="predicted"/>
<feature type="domain" description="Ecp2 effector protein-like" evidence="2">
    <location>
        <begin position="34"/>
        <end position="138"/>
    </location>
</feature>
<dbReference type="Proteomes" id="UP000799291">
    <property type="component" value="Unassembled WGS sequence"/>
</dbReference>
<sequence length="150" mass="16305">MHFRVLVFAVLIVIATAVATPVNACEGDKSIAGYCDILSFTDRTTMVNGAPTVAECFKECRGILADGGDWIVDLMGKPVGYIDVKDSSPCGWALGKGDRMPLDYYFLMANQDIEHIIDGVIQMFGGLHSGRVAAEGKIKYGDFNATWYVN</sequence>
<dbReference type="EMBL" id="MU005579">
    <property type="protein sequence ID" value="KAF2685283.1"/>
    <property type="molecule type" value="Genomic_DNA"/>
</dbReference>
<organism evidence="3 4">
    <name type="scientific">Lentithecium fluviatile CBS 122367</name>
    <dbReference type="NCBI Taxonomy" id="1168545"/>
    <lineage>
        <taxon>Eukaryota</taxon>
        <taxon>Fungi</taxon>
        <taxon>Dikarya</taxon>
        <taxon>Ascomycota</taxon>
        <taxon>Pezizomycotina</taxon>
        <taxon>Dothideomycetes</taxon>
        <taxon>Pleosporomycetidae</taxon>
        <taxon>Pleosporales</taxon>
        <taxon>Massarineae</taxon>
        <taxon>Lentitheciaceae</taxon>
        <taxon>Lentithecium</taxon>
    </lineage>
</organism>
<feature type="chain" id="PRO_5026249140" description="Ecp2 effector protein-like domain-containing protein" evidence="1">
    <location>
        <begin position="20"/>
        <end position="150"/>
    </location>
</feature>